<organism evidence="1">
    <name type="scientific">Rhizophora mucronata</name>
    <name type="common">Asiatic mangrove</name>
    <dbReference type="NCBI Taxonomy" id="61149"/>
    <lineage>
        <taxon>Eukaryota</taxon>
        <taxon>Viridiplantae</taxon>
        <taxon>Streptophyta</taxon>
        <taxon>Embryophyta</taxon>
        <taxon>Tracheophyta</taxon>
        <taxon>Spermatophyta</taxon>
        <taxon>Magnoliopsida</taxon>
        <taxon>eudicotyledons</taxon>
        <taxon>Gunneridae</taxon>
        <taxon>Pentapetalae</taxon>
        <taxon>rosids</taxon>
        <taxon>fabids</taxon>
        <taxon>Malpighiales</taxon>
        <taxon>Rhizophoraceae</taxon>
        <taxon>Rhizophora</taxon>
    </lineage>
</organism>
<evidence type="ECO:0000313" key="1">
    <source>
        <dbReference type="EMBL" id="MBX36541.1"/>
    </source>
</evidence>
<dbReference type="EMBL" id="GGEC01056057">
    <property type="protein sequence ID" value="MBX36541.1"/>
    <property type="molecule type" value="Transcribed_RNA"/>
</dbReference>
<proteinExistence type="predicted"/>
<reference evidence="1" key="1">
    <citation type="submission" date="2018-02" db="EMBL/GenBank/DDBJ databases">
        <title>Rhizophora mucronata_Transcriptome.</title>
        <authorList>
            <person name="Meera S.P."/>
            <person name="Sreeshan A."/>
            <person name="Augustine A."/>
        </authorList>
    </citation>
    <scope>NUCLEOTIDE SEQUENCE</scope>
    <source>
        <tissue evidence="1">Leaf</tissue>
    </source>
</reference>
<name>A0A2P2N264_RHIMU</name>
<accession>A0A2P2N264</accession>
<protein>
    <submittedName>
        <fullName evidence="1">Uncharacterized protein</fullName>
    </submittedName>
</protein>
<dbReference type="AlphaFoldDB" id="A0A2P2N264"/>
<sequence>MSHSDNIHIFSSHILYNSWMNPHACQQSKNHSSYVYKELMRQYLLLH</sequence>